<sequence>MCGLLLLIRVVEEVIMRKRRRKEVSSTNLEDAEEEEDDMKYINISGPNRHCPDELYLCTPIRISPQHSYYIVGFEPNASMHTAHHMLLYGCSDPGANDSVWNCGEMQSNEVDDAYNTASPCRSGSQIVYAWARDAPSLHLPKDVGFLIGKDSAIKYLVLQVHYMMRFPKAGCIYREPEALTRSSINLISGRPILRSPLRAGKTDNSGVVLKYTQERMPRQAGVFLLGTSGMIPPKKVEHMETACTLQENKVIHPFAYRTHTHALGKVVAGYVVRKSQNGDDWREIGEKNPQLPQMFYPILDSTPIQKGDILAARCTMNNTNPYTVRIGATNKDEMCNFYLMYWVENGSPLDQKYCFSAGPPYYYWSRAPQNFNRIPEKEVNRL</sequence>
<organism evidence="1 2">
    <name type="scientific">Choristoneura fumiferana</name>
    <name type="common">Spruce budworm moth</name>
    <name type="synonym">Archips fumiferana</name>
    <dbReference type="NCBI Taxonomy" id="7141"/>
    <lineage>
        <taxon>Eukaryota</taxon>
        <taxon>Metazoa</taxon>
        <taxon>Ecdysozoa</taxon>
        <taxon>Arthropoda</taxon>
        <taxon>Hexapoda</taxon>
        <taxon>Insecta</taxon>
        <taxon>Pterygota</taxon>
        <taxon>Neoptera</taxon>
        <taxon>Endopterygota</taxon>
        <taxon>Lepidoptera</taxon>
        <taxon>Glossata</taxon>
        <taxon>Ditrysia</taxon>
        <taxon>Tortricoidea</taxon>
        <taxon>Tortricidae</taxon>
        <taxon>Tortricinae</taxon>
        <taxon>Choristoneura</taxon>
    </lineage>
</organism>
<accession>A0ACC0KNQ3</accession>
<dbReference type="EMBL" id="CM046118">
    <property type="protein sequence ID" value="KAI8438154.1"/>
    <property type="molecule type" value="Genomic_DNA"/>
</dbReference>
<reference evidence="1 2" key="1">
    <citation type="journal article" date="2022" name="Genome Biol. Evol.">
        <title>The Spruce Budworm Genome: Reconstructing the Evolutionary History of Antifreeze Proteins.</title>
        <authorList>
            <person name="Beliveau C."/>
            <person name="Gagne P."/>
            <person name="Picq S."/>
            <person name="Vernygora O."/>
            <person name="Keeling C.I."/>
            <person name="Pinkney K."/>
            <person name="Doucet D."/>
            <person name="Wen F."/>
            <person name="Johnston J.S."/>
            <person name="Maaroufi H."/>
            <person name="Boyle B."/>
            <person name="Laroche J."/>
            <person name="Dewar K."/>
            <person name="Juretic N."/>
            <person name="Blackburn G."/>
            <person name="Nisole A."/>
            <person name="Brunet B."/>
            <person name="Brandao M."/>
            <person name="Lumley L."/>
            <person name="Duan J."/>
            <person name="Quan G."/>
            <person name="Lucarotti C.J."/>
            <person name="Roe A.D."/>
            <person name="Sperling F.A.H."/>
            <person name="Levesque R.C."/>
            <person name="Cusson M."/>
        </authorList>
    </citation>
    <scope>NUCLEOTIDE SEQUENCE [LARGE SCALE GENOMIC DNA]</scope>
    <source>
        <strain evidence="1">Glfc:IPQL:Cfum</strain>
    </source>
</reference>
<gene>
    <name evidence="1" type="ORF">MSG28_010778</name>
</gene>
<proteinExistence type="predicted"/>
<dbReference type="Proteomes" id="UP001064048">
    <property type="component" value="Chromosome 18"/>
</dbReference>
<evidence type="ECO:0000313" key="1">
    <source>
        <dbReference type="EMBL" id="KAI8438154.1"/>
    </source>
</evidence>
<comment type="caution">
    <text evidence="1">The sequence shown here is derived from an EMBL/GenBank/DDBJ whole genome shotgun (WGS) entry which is preliminary data.</text>
</comment>
<name>A0ACC0KNQ3_CHOFU</name>
<keyword evidence="2" id="KW-1185">Reference proteome</keyword>
<protein>
    <submittedName>
        <fullName evidence="1">Uncharacterized protein</fullName>
    </submittedName>
</protein>
<evidence type="ECO:0000313" key="2">
    <source>
        <dbReference type="Proteomes" id="UP001064048"/>
    </source>
</evidence>